<dbReference type="SUPFAM" id="SSF141259">
    <property type="entry name" value="CarD-like"/>
    <property type="match status" value="1"/>
</dbReference>
<proteinExistence type="predicted"/>
<evidence type="ECO:0000313" key="3">
    <source>
        <dbReference type="Proteomes" id="UP000183997"/>
    </source>
</evidence>
<dbReference type="PANTHER" id="PTHR38447">
    <property type="entry name" value="TRANSCRIPTION FACTOR YDEB-RELATED"/>
    <property type="match status" value="1"/>
</dbReference>
<dbReference type="InterPro" id="IPR052531">
    <property type="entry name" value="CarD-like_regulator"/>
</dbReference>
<dbReference type="PANTHER" id="PTHR38447:SF1">
    <property type="entry name" value="RNA POLYMERASE-BINDING TRANSCRIPTION FACTOR CARD"/>
    <property type="match status" value="1"/>
</dbReference>
<dbReference type="OrthoDB" id="9786074at2"/>
<keyword evidence="3" id="KW-1185">Reference proteome</keyword>
<organism evidence="2 3">
    <name type="scientific">Desulforamulus aeronauticus DSM 10349</name>
    <dbReference type="NCBI Taxonomy" id="1121421"/>
    <lineage>
        <taxon>Bacteria</taxon>
        <taxon>Bacillati</taxon>
        <taxon>Bacillota</taxon>
        <taxon>Clostridia</taxon>
        <taxon>Eubacteriales</taxon>
        <taxon>Peptococcaceae</taxon>
        <taxon>Desulforamulus</taxon>
    </lineage>
</organism>
<dbReference type="Pfam" id="PF02559">
    <property type="entry name" value="CarD_TRCF_RID"/>
    <property type="match status" value="1"/>
</dbReference>
<dbReference type="Gene3D" id="2.40.10.170">
    <property type="match status" value="1"/>
</dbReference>
<dbReference type="InterPro" id="IPR003711">
    <property type="entry name" value="CarD-like/TRCF_RID"/>
</dbReference>
<dbReference type="EMBL" id="FRAR01000015">
    <property type="protein sequence ID" value="SHK49903.1"/>
    <property type="molecule type" value="Genomic_DNA"/>
</dbReference>
<dbReference type="AlphaFoldDB" id="A0A1M6SYW1"/>
<dbReference type="SMART" id="SM01058">
    <property type="entry name" value="CarD_TRCF"/>
    <property type="match status" value="1"/>
</dbReference>
<accession>A0A1M6SYW1</accession>
<dbReference type="Gene3D" id="1.20.58.1290">
    <property type="entry name" value="CarD-like, C-terminal domain"/>
    <property type="match status" value="1"/>
</dbReference>
<sequence>MFHIGDKVLYPMHGAGIIEAIEEREILGNKQLYYVMSIRSMQVMFPMDTILKIRPIVDSDVVDDVITNFHDGESDTSLNPNQRYRCNMNKIRTGDIYQGAEVIRDLIRMSKKRALSTGDKAMLDNAQQILISEVILAKGIPQEQALDLFNQVVNN</sequence>
<reference evidence="3" key="1">
    <citation type="submission" date="2016-11" db="EMBL/GenBank/DDBJ databases">
        <authorList>
            <person name="Varghese N."/>
            <person name="Submissions S."/>
        </authorList>
    </citation>
    <scope>NUCLEOTIDE SEQUENCE [LARGE SCALE GENOMIC DNA]</scope>
    <source>
        <strain evidence="3">DSM 10349</strain>
    </source>
</reference>
<dbReference type="STRING" id="1121421.SAMN02745123_02064"/>
<dbReference type="Proteomes" id="UP000183997">
    <property type="component" value="Unassembled WGS sequence"/>
</dbReference>
<dbReference type="InterPro" id="IPR048792">
    <property type="entry name" value="CarD_C"/>
</dbReference>
<gene>
    <name evidence="2" type="ORF">SAMN02745123_02064</name>
</gene>
<dbReference type="Pfam" id="PF21095">
    <property type="entry name" value="CarD_C"/>
    <property type="match status" value="1"/>
</dbReference>
<dbReference type="GO" id="GO:0009303">
    <property type="term" value="P:rRNA transcription"/>
    <property type="evidence" value="ECO:0007669"/>
    <property type="project" value="TreeGrafter"/>
</dbReference>
<evidence type="ECO:0000259" key="1">
    <source>
        <dbReference type="SMART" id="SM01058"/>
    </source>
</evidence>
<dbReference type="InterPro" id="IPR042215">
    <property type="entry name" value="CarD-like_C"/>
</dbReference>
<evidence type="ECO:0000313" key="2">
    <source>
        <dbReference type="EMBL" id="SHK49903.1"/>
    </source>
</evidence>
<dbReference type="RefSeq" id="WP_072913917.1">
    <property type="nucleotide sequence ID" value="NZ_FRAR01000015.1"/>
</dbReference>
<dbReference type="InterPro" id="IPR036101">
    <property type="entry name" value="CarD-like/TRCF_RID_sf"/>
</dbReference>
<feature type="domain" description="CarD-like/TRCF RNAP-interacting" evidence="1">
    <location>
        <begin position="1"/>
        <end position="107"/>
    </location>
</feature>
<name>A0A1M6SYW1_9FIRM</name>
<protein>
    <submittedName>
        <fullName evidence="2">Transcriptional regulator, CarD family</fullName>
    </submittedName>
</protein>